<feature type="domain" description="UDP-3-O-[3-hydroxymyristoyl] glucosamine N-acyltransferase non-repeat region" evidence="8">
    <location>
        <begin position="20"/>
        <end position="88"/>
    </location>
</feature>
<evidence type="ECO:0000313" key="11">
    <source>
        <dbReference type="Proteomes" id="UP000077589"/>
    </source>
</evidence>
<keyword evidence="3 7" id="KW-0808">Transferase</keyword>
<dbReference type="InterPro" id="IPR020573">
    <property type="entry name" value="UDP_GlcNAc_AcTrfase_non-rep"/>
</dbReference>
<feature type="domain" description="Mannose-1-phosphate guanyltransferase C-terminal" evidence="9">
    <location>
        <begin position="100"/>
        <end position="180"/>
    </location>
</feature>
<dbReference type="Pfam" id="PF04613">
    <property type="entry name" value="LpxD"/>
    <property type="match status" value="1"/>
</dbReference>
<evidence type="ECO:0000313" key="10">
    <source>
        <dbReference type="EMBL" id="OAM18590.1"/>
    </source>
</evidence>
<comment type="pathway">
    <text evidence="7">Bacterial outer membrane biogenesis; LPS lipid A biosynthesis.</text>
</comment>
<dbReference type="PANTHER" id="PTHR43378:SF2">
    <property type="entry name" value="UDP-3-O-ACYLGLUCOSAMINE N-ACYLTRANSFERASE 1, MITOCHONDRIAL-RELATED"/>
    <property type="match status" value="1"/>
</dbReference>
<dbReference type="InterPro" id="IPR007691">
    <property type="entry name" value="LpxD"/>
</dbReference>
<proteinExistence type="inferred from homology"/>
<evidence type="ECO:0000256" key="3">
    <source>
        <dbReference type="ARBA" id="ARBA00022679"/>
    </source>
</evidence>
<dbReference type="Gene3D" id="1.20.5.170">
    <property type="match status" value="1"/>
</dbReference>
<dbReference type="UniPathway" id="UPA00973"/>
<keyword evidence="5 7" id="KW-0443">Lipid metabolism</keyword>
<dbReference type="Proteomes" id="UP000077589">
    <property type="component" value="Unassembled WGS sequence"/>
</dbReference>
<comment type="catalytic activity">
    <reaction evidence="7">
        <text>a UDP-3-O-[(3R)-3-hydroxyacyl]-alpha-D-glucosamine + a (3R)-hydroxyacyl-[ACP] = a UDP-2-N,3-O-bis[(3R)-3-hydroxyacyl]-alpha-D-glucosamine + holo-[ACP] + H(+)</text>
        <dbReference type="Rhea" id="RHEA:53836"/>
        <dbReference type="Rhea" id="RHEA-COMP:9685"/>
        <dbReference type="Rhea" id="RHEA-COMP:9945"/>
        <dbReference type="ChEBI" id="CHEBI:15378"/>
        <dbReference type="ChEBI" id="CHEBI:64479"/>
        <dbReference type="ChEBI" id="CHEBI:78827"/>
        <dbReference type="ChEBI" id="CHEBI:137740"/>
        <dbReference type="ChEBI" id="CHEBI:137748"/>
        <dbReference type="EC" id="2.3.1.191"/>
    </reaction>
</comment>
<dbReference type="RefSeq" id="WP_064087768.1">
    <property type="nucleotide sequence ID" value="NZ_LXSG01000033.1"/>
</dbReference>
<dbReference type="OrthoDB" id="9784739at2"/>
<evidence type="ECO:0000256" key="4">
    <source>
        <dbReference type="ARBA" id="ARBA00022737"/>
    </source>
</evidence>
<dbReference type="NCBIfam" id="NF002060">
    <property type="entry name" value="PRK00892.1"/>
    <property type="match status" value="1"/>
</dbReference>
<keyword evidence="4 7" id="KW-0677">Repeat</keyword>
<evidence type="ECO:0000256" key="7">
    <source>
        <dbReference type="HAMAP-Rule" id="MF_00523"/>
    </source>
</evidence>
<dbReference type="NCBIfam" id="TIGR01853">
    <property type="entry name" value="lipid_A_lpxD"/>
    <property type="match status" value="1"/>
</dbReference>
<dbReference type="Gene3D" id="3.40.1390.10">
    <property type="entry name" value="MurE/MurF, N-terminal domain"/>
    <property type="match status" value="1"/>
</dbReference>
<comment type="similarity">
    <text evidence="7">Belongs to the transferase hexapeptide repeat family. LpxD subfamily.</text>
</comment>
<comment type="caution">
    <text evidence="10">The sequence shown here is derived from an EMBL/GenBank/DDBJ whole genome shotgun (WGS) entry which is preliminary data.</text>
</comment>
<dbReference type="EMBL" id="LXSG01000033">
    <property type="protein sequence ID" value="OAM18590.1"/>
    <property type="molecule type" value="Genomic_DNA"/>
</dbReference>
<dbReference type="Pfam" id="PF00132">
    <property type="entry name" value="Hexapep"/>
    <property type="match status" value="1"/>
</dbReference>
<keyword evidence="6 7" id="KW-0012">Acyltransferase</keyword>
<evidence type="ECO:0000259" key="8">
    <source>
        <dbReference type="Pfam" id="PF04613"/>
    </source>
</evidence>
<dbReference type="AlphaFoldDB" id="A0A1A9RJS4"/>
<dbReference type="InterPro" id="IPR011004">
    <property type="entry name" value="Trimer_LpxA-like_sf"/>
</dbReference>
<dbReference type="Gene3D" id="2.160.10.10">
    <property type="entry name" value="Hexapeptide repeat proteins"/>
    <property type="match status" value="1"/>
</dbReference>
<dbReference type="EC" id="2.3.1.191" evidence="7"/>
<gene>
    <name evidence="7" type="primary">lpxD</name>
    <name evidence="10" type="ORF">A7P90_06600</name>
</gene>
<evidence type="ECO:0000259" key="9">
    <source>
        <dbReference type="Pfam" id="PF25087"/>
    </source>
</evidence>
<dbReference type="GO" id="GO:0103118">
    <property type="term" value="F:UDP-3-O-[(3R)-3-hydroxyacyl]-glucosamine N-acyltransferase activity"/>
    <property type="evidence" value="ECO:0007669"/>
    <property type="project" value="UniProtKB-EC"/>
</dbReference>
<reference evidence="11" key="1">
    <citation type="submission" date="2016-05" db="EMBL/GenBank/DDBJ databases">
        <title>Draft genome of Corynebacterium afermentans subsp. afermentans LCDC 88199T.</title>
        <authorList>
            <person name="Bernier A.-M."/>
            <person name="Bernard K."/>
        </authorList>
    </citation>
    <scope>NUCLEOTIDE SEQUENCE [LARGE SCALE GENOMIC DNA]</scope>
    <source>
        <strain evidence="11">NML04-0072</strain>
    </source>
</reference>
<accession>A0A1A9RJS4</accession>
<sequence length="343" mass="36394">MQKQLSHIIAALGGTLAGQDIAISRIAPLHAAQKGDISFVSHPKHLPEALASQAGALIVHHKLADKLPGRNLIVCDNPQLYFAQTARLFHPAPAANPGIHPSAVVEASAIVPDSCEIGANVYIGDCVVLGEGCRILANCVVEANCVLGEHTVLHSNVTVYAGCRLGERVEIHSGTVIGADGFGNAWAQDHWYKIPQVGGVEIGNDVEIGANTTIDRGAIEDTVIAEGAKIDNLVQIAHNVYIGAHTAIAACVGIAGSTHIGAYCQIGGAAMFVGHIHVADRTFIGGGTLVAASINQPDYYASSYPLQTHRDWVKNAVHLRRLNELHRRVKTLENTINYPEDKE</sequence>
<dbReference type="STRING" id="539.A7P85_01555"/>
<dbReference type="PANTHER" id="PTHR43378">
    <property type="entry name" value="UDP-3-O-ACYLGLUCOSAMINE N-ACYLTRANSFERASE"/>
    <property type="match status" value="1"/>
</dbReference>
<protein>
    <recommendedName>
        <fullName evidence="7">UDP-3-O-acylglucosamine N-acyltransferase</fullName>
        <ecNumber evidence="7">2.3.1.191</ecNumber>
    </recommendedName>
</protein>
<evidence type="ECO:0000256" key="2">
    <source>
        <dbReference type="ARBA" id="ARBA00022556"/>
    </source>
</evidence>
<keyword evidence="2 7" id="KW-0441">Lipid A biosynthesis</keyword>
<dbReference type="HAMAP" id="MF_00523">
    <property type="entry name" value="LpxD"/>
    <property type="match status" value="1"/>
</dbReference>
<dbReference type="InterPro" id="IPR001451">
    <property type="entry name" value="Hexapep"/>
</dbReference>
<dbReference type="GO" id="GO:0016410">
    <property type="term" value="F:N-acyltransferase activity"/>
    <property type="evidence" value="ECO:0007669"/>
    <property type="project" value="InterPro"/>
</dbReference>
<feature type="active site" description="Proton acceptor" evidence="7">
    <location>
        <position position="238"/>
    </location>
</feature>
<dbReference type="PROSITE" id="PS00101">
    <property type="entry name" value="HEXAPEP_TRANSFERASES"/>
    <property type="match status" value="1"/>
</dbReference>
<comment type="function">
    <text evidence="7">Catalyzes the N-acylation of UDP-3-O-acylglucosamine using 3-hydroxyacyl-ACP as the acyl donor. Is involved in the biosynthesis of lipid A, a phosphorylated glycolipid that anchors the lipopolysaccharide to the outer membrane of the cell.</text>
</comment>
<organism evidence="10 11">
    <name type="scientific">Eikenella corrodens</name>
    <dbReference type="NCBI Taxonomy" id="539"/>
    <lineage>
        <taxon>Bacteria</taxon>
        <taxon>Pseudomonadati</taxon>
        <taxon>Pseudomonadota</taxon>
        <taxon>Betaproteobacteria</taxon>
        <taxon>Neisseriales</taxon>
        <taxon>Neisseriaceae</taxon>
        <taxon>Eikenella</taxon>
    </lineage>
</organism>
<evidence type="ECO:0000256" key="5">
    <source>
        <dbReference type="ARBA" id="ARBA00023098"/>
    </source>
</evidence>
<evidence type="ECO:0000256" key="1">
    <source>
        <dbReference type="ARBA" id="ARBA00022516"/>
    </source>
</evidence>
<keyword evidence="1 7" id="KW-0444">Lipid biosynthesis</keyword>
<dbReference type="SUPFAM" id="SSF51161">
    <property type="entry name" value="Trimeric LpxA-like enzymes"/>
    <property type="match status" value="1"/>
</dbReference>
<dbReference type="GO" id="GO:0016020">
    <property type="term" value="C:membrane"/>
    <property type="evidence" value="ECO:0007669"/>
    <property type="project" value="GOC"/>
</dbReference>
<name>A0A1A9RJS4_EIKCO</name>
<dbReference type="Pfam" id="PF25087">
    <property type="entry name" value="GMPPB_C"/>
    <property type="match status" value="1"/>
</dbReference>
<comment type="subunit">
    <text evidence="7">Homotrimer.</text>
</comment>
<dbReference type="InterPro" id="IPR056729">
    <property type="entry name" value="GMPPB_C"/>
</dbReference>
<dbReference type="InterPro" id="IPR018357">
    <property type="entry name" value="Hexapep_transf_CS"/>
</dbReference>
<evidence type="ECO:0000256" key="6">
    <source>
        <dbReference type="ARBA" id="ARBA00023315"/>
    </source>
</evidence>
<dbReference type="GO" id="GO:0009245">
    <property type="term" value="P:lipid A biosynthetic process"/>
    <property type="evidence" value="ECO:0007669"/>
    <property type="project" value="UniProtKB-UniRule"/>
</dbReference>
<dbReference type="CDD" id="cd03352">
    <property type="entry name" value="LbH_LpxD"/>
    <property type="match status" value="1"/>
</dbReference>